<name>A0A0K2VIG0_LEPSM</name>
<proteinExistence type="predicted"/>
<organism evidence="1">
    <name type="scientific">Lepeophtheirus salmonis</name>
    <name type="common">Salmon louse</name>
    <name type="synonym">Caligus salmonis</name>
    <dbReference type="NCBI Taxonomy" id="72036"/>
    <lineage>
        <taxon>Eukaryota</taxon>
        <taxon>Metazoa</taxon>
        <taxon>Ecdysozoa</taxon>
        <taxon>Arthropoda</taxon>
        <taxon>Crustacea</taxon>
        <taxon>Multicrustacea</taxon>
        <taxon>Hexanauplia</taxon>
        <taxon>Copepoda</taxon>
        <taxon>Siphonostomatoida</taxon>
        <taxon>Caligidae</taxon>
        <taxon>Lepeophtheirus</taxon>
    </lineage>
</organism>
<dbReference type="AlphaFoldDB" id="A0A0K2VIG0"/>
<accession>A0A0K2VIG0</accession>
<reference evidence="1" key="1">
    <citation type="submission" date="2014-05" db="EMBL/GenBank/DDBJ databases">
        <authorList>
            <person name="Chronopoulou M."/>
        </authorList>
    </citation>
    <scope>NUCLEOTIDE SEQUENCE</scope>
    <source>
        <tissue evidence="1">Whole organism</tissue>
    </source>
</reference>
<dbReference type="EMBL" id="HACA01032769">
    <property type="protein sequence ID" value="CDW50130.1"/>
    <property type="molecule type" value="Transcribed_RNA"/>
</dbReference>
<evidence type="ECO:0000313" key="1">
    <source>
        <dbReference type="EMBL" id="CDW50130.1"/>
    </source>
</evidence>
<protein>
    <submittedName>
        <fullName evidence="1">Uncharacterized protein</fullName>
    </submittedName>
</protein>
<sequence>MLRFQKFQKIVSQEGLGLSDSITRKSILSESKDVHELISSQISTFLSRSSIYASALSHSFLSTKMGGHTLPPLGRTPKTMVVVNNCLAQ</sequence>